<evidence type="ECO:0000313" key="9">
    <source>
        <dbReference type="EMBL" id="KAG5982196.1"/>
    </source>
</evidence>
<feature type="compositionally biased region" description="Polar residues" evidence="7">
    <location>
        <begin position="20"/>
        <end position="31"/>
    </location>
</feature>
<keyword evidence="3" id="KW-0813">Transport</keyword>
<feature type="region of interest" description="Disordered" evidence="7">
    <location>
        <begin position="1"/>
        <end position="46"/>
    </location>
</feature>
<keyword evidence="10" id="KW-1185">Reference proteome</keyword>
<evidence type="ECO:0000256" key="6">
    <source>
        <dbReference type="ARBA" id="ARBA00023136"/>
    </source>
</evidence>
<keyword evidence="4 8" id="KW-0812">Transmembrane</keyword>
<feature type="non-terminal residue" evidence="9">
    <location>
        <position position="172"/>
    </location>
</feature>
<gene>
    <name evidence="9" type="ORF">E4U43_006477</name>
</gene>
<name>A0A9P7N3B2_9HYPO</name>
<feature type="compositionally biased region" description="Basic and acidic residues" evidence="7">
    <location>
        <begin position="1"/>
        <end position="19"/>
    </location>
</feature>
<protein>
    <recommendedName>
        <fullName evidence="11">Oligopeptide transporter</fullName>
    </recommendedName>
</protein>
<dbReference type="Pfam" id="PF03169">
    <property type="entry name" value="OPT"/>
    <property type="match status" value="1"/>
</dbReference>
<evidence type="ECO:0000256" key="1">
    <source>
        <dbReference type="ARBA" id="ARBA00004141"/>
    </source>
</evidence>
<comment type="subcellular location">
    <subcellularLocation>
        <location evidence="1">Membrane</location>
        <topology evidence="1">Multi-pass membrane protein</topology>
    </subcellularLocation>
</comment>
<dbReference type="GO" id="GO:0035673">
    <property type="term" value="F:oligopeptide transmembrane transporter activity"/>
    <property type="evidence" value="ECO:0007669"/>
    <property type="project" value="InterPro"/>
</dbReference>
<evidence type="ECO:0000256" key="8">
    <source>
        <dbReference type="SAM" id="Phobius"/>
    </source>
</evidence>
<sequence>MTLHDEQIQDEEAHVRASQDTDGTDGTNTPMPSDPARWTEKFAPFPEMKPPDEDAALVTFRAVLVGILCGALVNGSNIYLGLKTGWTSSANLLGSVVGFTVLRKSSHAPLCPHENNIVQTVATASAGLSNAFVSAIPATYQLGLLSSPSADLVRILLLTAAGGYFGLLSVVP</sequence>
<comment type="similarity">
    <text evidence="2">Belongs to the oligopeptide OPT transporter family.</text>
</comment>
<accession>A0A9P7N3B2</accession>
<dbReference type="GO" id="GO:0000329">
    <property type="term" value="C:fungal-type vacuole membrane"/>
    <property type="evidence" value="ECO:0007669"/>
    <property type="project" value="TreeGrafter"/>
</dbReference>
<evidence type="ECO:0000256" key="3">
    <source>
        <dbReference type="ARBA" id="ARBA00022448"/>
    </source>
</evidence>
<feature type="transmembrane region" description="Helical" evidence="8">
    <location>
        <begin position="55"/>
        <end position="73"/>
    </location>
</feature>
<keyword evidence="6 8" id="KW-0472">Membrane</keyword>
<evidence type="ECO:0000313" key="10">
    <source>
        <dbReference type="Proteomes" id="UP000748025"/>
    </source>
</evidence>
<dbReference type="PANTHER" id="PTHR31645:SF3">
    <property type="entry name" value="OLIGOPEPTIDE TRANSPORTER"/>
    <property type="match status" value="1"/>
</dbReference>
<dbReference type="AlphaFoldDB" id="A0A9P7N3B2"/>
<comment type="caution">
    <text evidence="9">The sequence shown here is derived from an EMBL/GenBank/DDBJ whole genome shotgun (WGS) entry which is preliminary data.</text>
</comment>
<dbReference type="InterPro" id="IPR045035">
    <property type="entry name" value="YSL-like"/>
</dbReference>
<evidence type="ECO:0000256" key="7">
    <source>
        <dbReference type="SAM" id="MobiDB-lite"/>
    </source>
</evidence>
<dbReference type="Proteomes" id="UP000748025">
    <property type="component" value="Unassembled WGS sequence"/>
</dbReference>
<reference evidence="9" key="1">
    <citation type="journal article" date="2020" name="bioRxiv">
        <title>Whole genome comparisons of ergot fungi reveals the divergence and evolution of species within the genus Claviceps are the result of varying mechanisms driving genome evolution and host range expansion.</title>
        <authorList>
            <person name="Wyka S.A."/>
            <person name="Mondo S.J."/>
            <person name="Liu M."/>
            <person name="Dettman J."/>
            <person name="Nalam V."/>
            <person name="Broders K.D."/>
        </authorList>
    </citation>
    <scope>NUCLEOTIDE SEQUENCE</scope>
    <source>
        <strain evidence="9">CCC 602</strain>
    </source>
</reference>
<dbReference type="EMBL" id="SRPW01004472">
    <property type="protein sequence ID" value="KAG5982196.1"/>
    <property type="molecule type" value="Genomic_DNA"/>
</dbReference>
<evidence type="ECO:0000256" key="5">
    <source>
        <dbReference type="ARBA" id="ARBA00022989"/>
    </source>
</evidence>
<dbReference type="PANTHER" id="PTHR31645">
    <property type="entry name" value="OLIGOPEPTIDE TRANSPORTER YGL114W-RELATED"/>
    <property type="match status" value="1"/>
</dbReference>
<proteinExistence type="inferred from homology"/>
<evidence type="ECO:0000256" key="2">
    <source>
        <dbReference type="ARBA" id="ARBA00008807"/>
    </source>
</evidence>
<evidence type="ECO:0000256" key="4">
    <source>
        <dbReference type="ARBA" id="ARBA00022692"/>
    </source>
</evidence>
<keyword evidence="5 8" id="KW-1133">Transmembrane helix</keyword>
<feature type="transmembrane region" description="Helical" evidence="8">
    <location>
        <begin position="152"/>
        <end position="171"/>
    </location>
</feature>
<organism evidence="9 10">
    <name type="scientific">Claviceps pusilla</name>
    <dbReference type="NCBI Taxonomy" id="123648"/>
    <lineage>
        <taxon>Eukaryota</taxon>
        <taxon>Fungi</taxon>
        <taxon>Dikarya</taxon>
        <taxon>Ascomycota</taxon>
        <taxon>Pezizomycotina</taxon>
        <taxon>Sordariomycetes</taxon>
        <taxon>Hypocreomycetidae</taxon>
        <taxon>Hypocreales</taxon>
        <taxon>Clavicipitaceae</taxon>
        <taxon>Claviceps</taxon>
    </lineage>
</organism>
<evidence type="ECO:0008006" key="11">
    <source>
        <dbReference type="Google" id="ProtNLM"/>
    </source>
</evidence>
<dbReference type="OrthoDB" id="77405at2759"/>
<dbReference type="InterPro" id="IPR004813">
    <property type="entry name" value="OPT"/>
</dbReference>